<dbReference type="PROSITE" id="PS51257">
    <property type="entry name" value="PROKAR_LIPOPROTEIN"/>
    <property type="match status" value="1"/>
</dbReference>
<sequence>MKISISFIFLAIILLQSCIKVENSKQVILIKKCNVARFCNFELAEANIRLTTDLLGKEHVQILDKQPIVRKSTNIHWNVPNGNLADSQTLVETGLDACENDSCSNTSNPTGYHFPNSGIYTVSASGTITLSDGSIQTVDKQTPVEIFDAPTQVTYSMPDGSTISATEAAAAFTNVPFNGHIAQVIGNNTNKTLTFICENNFYIEPVAIDLKNGNSQNADNWKTIQVSNLPVTSFFNGNSWSAVSALTVAANNAKVLGLPGVNTGVVCGELVE</sequence>
<gene>
    <name evidence="1" type="ORF">LO80_07680</name>
</gene>
<dbReference type="EMBL" id="CP009574">
    <property type="protein sequence ID" value="AIT09861.1"/>
    <property type="molecule type" value="Genomic_DNA"/>
</dbReference>
<dbReference type="Pfam" id="PF11685">
    <property type="entry name" value="DUF3281"/>
    <property type="match status" value="1"/>
</dbReference>
<organism evidence="1 2">
    <name type="scientific">Candidatus Francisella endociliophora</name>
    <dbReference type="NCBI Taxonomy" id="653937"/>
    <lineage>
        <taxon>Bacteria</taxon>
        <taxon>Pseudomonadati</taxon>
        <taxon>Pseudomonadota</taxon>
        <taxon>Gammaproteobacteria</taxon>
        <taxon>Thiotrichales</taxon>
        <taxon>Francisellaceae</taxon>
        <taxon>Francisella</taxon>
    </lineage>
</organism>
<dbReference type="HOGENOM" id="CLU_1048701_0_0_6"/>
<reference evidence="1 2" key="1">
    <citation type="submission" date="2014-10" db="EMBL/GenBank/DDBJ databases">
        <title>Whole genome sequence of Francisella endociliophora strain FSC1006, isolated from a laboratory culture of the marine ciliate Euplotes raikovi.</title>
        <authorList>
            <person name="Granberg M."/>
            <person name="Backman S."/>
            <person name="Lundmark E."/>
            <person name="Nilsson E."/>
            <person name="Karlsson E."/>
            <person name="Thelaus J."/>
            <person name="Ohrman C."/>
            <person name="Larkeryd A."/>
            <person name="Stenberg P."/>
        </authorList>
    </citation>
    <scope>NUCLEOTIDE SEQUENCE [LARGE SCALE GENOMIC DNA]</scope>
    <source>
        <strain evidence="1 2">FSC1006</strain>
    </source>
</reference>
<dbReference type="STRING" id="1547445.LO80_07680"/>
<dbReference type="OrthoDB" id="5606220at2"/>
<keyword evidence="2" id="KW-1185">Reference proteome</keyword>
<evidence type="ECO:0000313" key="1">
    <source>
        <dbReference type="EMBL" id="AIT09861.1"/>
    </source>
</evidence>
<dbReference type="RefSeq" id="WP_040010163.1">
    <property type="nucleotide sequence ID" value="NZ_CP009574.1"/>
</dbReference>
<dbReference type="KEGG" id="frf:LO80_07680"/>
<evidence type="ECO:0008006" key="3">
    <source>
        <dbReference type="Google" id="ProtNLM"/>
    </source>
</evidence>
<accession>A0A097EQN7</accession>
<evidence type="ECO:0000313" key="2">
    <source>
        <dbReference type="Proteomes" id="UP000029672"/>
    </source>
</evidence>
<dbReference type="AlphaFoldDB" id="A0A097EQN7"/>
<name>A0A097EQN7_9GAMM</name>
<protein>
    <recommendedName>
        <fullName evidence="3">Lipoprotein</fullName>
    </recommendedName>
</protein>
<dbReference type="Proteomes" id="UP000029672">
    <property type="component" value="Chromosome"/>
</dbReference>
<proteinExistence type="predicted"/>
<dbReference type="InterPro" id="IPR021699">
    <property type="entry name" value="DUF3281"/>
</dbReference>